<evidence type="ECO:0000313" key="9">
    <source>
        <dbReference type="Ensembl" id="ENSGWIP00000034116.1"/>
    </source>
</evidence>
<keyword evidence="10" id="KW-1185">Reference proteome</keyword>
<organism evidence="9 10">
    <name type="scientific">Gouania willdenowi</name>
    <name type="common">Blunt-snouted clingfish</name>
    <name type="synonym">Lepadogaster willdenowi</name>
    <dbReference type="NCBI Taxonomy" id="441366"/>
    <lineage>
        <taxon>Eukaryota</taxon>
        <taxon>Metazoa</taxon>
        <taxon>Chordata</taxon>
        <taxon>Craniata</taxon>
        <taxon>Vertebrata</taxon>
        <taxon>Euteleostomi</taxon>
        <taxon>Actinopterygii</taxon>
        <taxon>Neopterygii</taxon>
        <taxon>Teleostei</taxon>
        <taxon>Neoteleostei</taxon>
        <taxon>Acanthomorphata</taxon>
        <taxon>Ovalentaria</taxon>
        <taxon>Blenniimorphae</taxon>
        <taxon>Blenniiformes</taxon>
        <taxon>Gobiesocoidei</taxon>
        <taxon>Gobiesocidae</taxon>
        <taxon>Gobiesocinae</taxon>
        <taxon>Gouania</taxon>
    </lineage>
</organism>
<dbReference type="AlphaFoldDB" id="A0A8C5N782"/>
<protein>
    <recommendedName>
        <fullName evidence="8">C2H2-type domain-containing protein</fullName>
    </recommendedName>
</protein>
<evidence type="ECO:0000256" key="3">
    <source>
        <dbReference type="ARBA" id="ARBA00022737"/>
    </source>
</evidence>
<comment type="subcellular location">
    <subcellularLocation>
        <location evidence="1">Nucleus</location>
    </subcellularLocation>
</comment>
<evidence type="ECO:0000256" key="4">
    <source>
        <dbReference type="ARBA" id="ARBA00022771"/>
    </source>
</evidence>
<evidence type="ECO:0000313" key="10">
    <source>
        <dbReference type="Proteomes" id="UP000694680"/>
    </source>
</evidence>
<dbReference type="PROSITE" id="PS50157">
    <property type="entry name" value="ZINC_FINGER_C2H2_2"/>
    <property type="match status" value="1"/>
</dbReference>
<keyword evidence="3" id="KW-0677">Repeat</keyword>
<evidence type="ECO:0000259" key="8">
    <source>
        <dbReference type="PROSITE" id="PS50157"/>
    </source>
</evidence>
<feature type="domain" description="C2H2-type" evidence="8">
    <location>
        <begin position="4"/>
        <end position="24"/>
    </location>
</feature>
<dbReference type="Ensembl" id="ENSGWIT00000037184.1">
    <property type="protein sequence ID" value="ENSGWIP00000034116.1"/>
    <property type="gene ID" value="ENSGWIG00000017628.1"/>
</dbReference>
<keyword evidence="2" id="KW-0479">Metal-binding</keyword>
<dbReference type="Proteomes" id="UP000694680">
    <property type="component" value="Unassembled WGS sequence"/>
</dbReference>
<evidence type="ECO:0000256" key="5">
    <source>
        <dbReference type="ARBA" id="ARBA00022833"/>
    </source>
</evidence>
<dbReference type="FunFam" id="3.30.160.60:FF:000446">
    <property type="entry name" value="Zinc finger protein"/>
    <property type="match status" value="1"/>
</dbReference>
<dbReference type="Gene3D" id="3.30.160.60">
    <property type="entry name" value="Classic Zinc Finger"/>
    <property type="match status" value="2"/>
</dbReference>
<keyword evidence="4 7" id="KW-0863">Zinc-finger</keyword>
<proteinExistence type="predicted"/>
<evidence type="ECO:0000256" key="6">
    <source>
        <dbReference type="ARBA" id="ARBA00023242"/>
    </source>
</evidence>
<dbReference type="GO" id="GO:0008270">
    <property type="term" value="F:zinc ion binding"/>
    <property type="evidence" value="ECO:0007669"/>
    <property type="project" value="UniProtKB-KW"/>
</dbReference>
<dbReference type="PANTHER" id="PTHR24394">
    <property type="entry name" value="ZINC FINGER PROTEIN"/>
    <property type="match status" value="1"/>
</dbReference>
<evidence type="ECO:0000256" key="1">
    <source>
        <dbReference type="ARBA" id="ARBA00004123"/>
    </source>
</evidence>
<dbReference type="PANTHER" id="PTHR24394:SF29">
    <property type="entry name" value="MYONEURIN"/>
    <property type="match status" value="1"/>
</dbReference>
<name>A0A8C5N782_GOUWI</name>
<evidence type="ECO:0000256" key="7">
    <source>
        <dbReference type="PROSITE-ProRule" id="PRU00042"/>
    </source>
</evidence>
<reference evidence="9" key="2">
    <citation type="submission" date="2025-09" db="UniProtKB">
        <authorList>
            <consortium name="Ensembl"/>
        </authorList>
    </citation>
    <scope>IDENTIFICATION</scope>
</reference>
<dbReference type="InterPro" id="IPR013087">
    <property type="entry name" value="Znf_C2H2_type"/>
</dbReference>
<reference evidence="9" key="1">
    <citation type="submission" date="2025-08" db="UniProtKB">
        <authorList>
            <consortium name="Ensembl"/>
        </authorList>
    </citation>
    <scope>IDENTIFICATION</scope>
</reference>
<evidence type="ECO:0000256" key="2">
    <source>
        <dbReference type="ARBA" id="ARBA00022723"/>
    </source>
</evidence>
<sequence length="53" mass="6150">LQTKSFSRRALLKRHTMVHTGERPIGCDLCSKRFIHKTLKVHMRTSLSSEVLD</sequence>
<dbReference type="SUPFAM" id="SSF57667">
    <property type="entry name" value="beta-beta-alpha zinc fingers"/>
    <property type="match status" value="1"/>
</dbReference>
<accession>A0A8C5N782</accession>
<keyword evidence="5" id="KW-0862">Zinc</keyword>
<dbReference type="GO" id="GO:0005634">
    <property type="term" value="C:nucleus"/>
    <property type="evidence" value="ECO:0007669"/>
    <property type="project" value="UniProtKB-SubCell"/>
</dbReference>
<dbReference type="InterPro" id="IPR036236">
    <property type="entry name" value="Znf_C2H2_sf"/>
</dbReference>
<keyword evidence="6" id="KW-0539">Nucleus</keyword>
<dbReference type="GO" id="GO:0000981">
    <property type="term" value="F:DNA-binding transcription factor activity, RNA polymerase II-specific"/>
    <property type="evidence" value="ECO:0007669"/>
    <property type="project" value="TreeGrafter"/>
</dbReference>